<dbReference type="PROSITE" id="PS50977">
    <property type="entry name" value="HTH_TETR_2"/>
    <property type="match status" value="1"/>
</dbReference>
<dbReference type="SUPFAM" id="SSF46689">
    <property type="entry name" value="Homeodomain-like"/>
    <property type="match status" value="1"/>
</dbReference>
<dbReference type="InterPro" id="IPR041479">
    <property type="entry name" value="TetR_CgmR_C"/>
</dbReference>
<proteinExistence type="predicted"/>
<dbReference type="Pfam" id="PF17937">
    <property type="entry name" value="TetR_C_28"/>
    <property type="match status" value="1"/>
</dbReference>
<protein>
    <submittedName>
        <fullName evidence="4">TetR family transcriptional regulator</fullName>
    </submittedName>
</protein>
<evidence type="ECO:0000259" key="3">
    <source>
        <dbReference type="PROSITE" id="PS50977"/>
    </source>
</evidence>
<reference evidence="4 5" key="1">
    <citation type="submission" date="2016-01" db="EMBL/GenBank/DDBJ databases">
        <authorList>
            <person name="Oliw E.H."/>
        </authorList>
    </citation>
    <scope>NUCLEOTIDE SEQUENCE [LARGE SCALE GENOMIC DNA]</scope>
    <source>
        <strain evidence="4">LMG 27134</strain>
    </source>
</reference>
<dbReference type="Pfam" id="PF00440">
    <property type="entry name" value="TetR_N"/>
    <property type="match status" value="1"/>
</dbReference>
<evidence type="ECO:0000256" key="1">
    <source>
        <dbReference type="ARBA" id="ARBA00023125"/>
    </source>
</evidence>
<name>A0A158FY16_9BURK</name>
<feature type="DNA-binding region" description="H-T-H motif" evidence="2">
    <location>
        <begin position="35"/>
        <end position="54"/>
    </location>
</feature>
<gene>
    <name evidence="4" type="ORF">AWB69_01816</name>
</gene>
<dbReference type="InterPro" id="IPR036271">
    <property type="entry name" value="Tet_transcr_reg_TetR-rel_C_sf"/>
</dbReference>
<dbReference type="RefSeq" id="WP_062084412.1">
    <property type="nucleotide sequence ID" value="NZ_FCOK02000008.1"/>
</dbReference>
<dbReference type="InterPro" id="IPR001647">
    <property type="entry name" value="HTH_TetR"/>
</dbReference>
<evidence type="ECO:0000313" key="4">
    <source>
        <dbReference type="EMBL" id="SAL24734.1"/>
    </source>
</evidence>
<dbReference type="SUPFAM" id="SSF48498">
    <property type="entry name" value="Tetracyclin repressor-like, C-terminal domain"/>
    <property type="match status" value="1"/>
</dbReference>
<keyword evidence="1 2" id="KW-0238">DNA-binding</keyword>
<dbReference type="Gene3D" id="1.10.357.10">
    <property type="entry name" value="Tetracycline Repressor, domain 2"/>
    <property type="match status" value="1"/>
</dbReference>
<dbReference type="GO" id="GO:0003677">
    <property type="term" value="F:DNA binding"/>
    <property type="evidence" value="ECO:0007669"/>
    <property type="project" value="UniProtKB-UniRule"/>
</dbReference>
<dbReference type="AlphaFoldDB" id="A0A158FY16"/>
<dbReference type="EMBL" id="FCOK02000008">
    <property type="protein sequence ID" value="SAL24734.1"/>
    <property type="molecule type" value="Genomic_DNA"/>
</dbReference>
<accession>A0A158FY16</accession>
<feature type="domain" description="HTH tetR-type" evidence="3">
    <location>
        <begin position="12"/>
        <end position="72"/>
    </location>
</feature>
<sequence>MDDLNSRTDAIDATKLKLFKATEEIVGAKGLFSLTLAEVAAAAGVSKGGLLYHFPTKTALLRGVLEYEVSQFELWVRKEVGNDSSKGTWARAYIRTSFDERWTGGGSSSKALIRSLIIEPALIETYGSHLDKWAEWFRADGLSETTAQLIRFAVEGLWFDEILGLRPLDDAARKNFIDALINLTFEDKADSEKA</sequence>
<evidence type="ECO:0000256" key="2">
    <source>
        <dbReference type="PROSITE-ProRule" id="PRU00335"/>
    </source>
</evidence>
<organism evidence="4 5">
    <name type="scientific">Caballeronia udeis</name>
    <dbReference type="NCBI Taxonomy" id="1232866"/>
    <lineage>
        <taxon>Bacteria</taxon>
        <taxon>Pseudomonadati</taxon>
        <taxon>Pseudomonadota</taxon>
        <taxon>Betaproteobacteria</taxon>
        <taxon>Burkholderiales</taxon>
        <taxon>Burkholderiaceae</taxon>
        <taxon>Caballeronia</taxon>
    </lineage>
</organism>
<dbReference type="Proteomes" id="UP000054683">
    <property type="component" value="Unassembled WGS sequence"/>
</dbReference>
<dbReference type="InterPro" id="IPR009057">
    <property type="entry name" value="Homeodomain-like_sf"/>
</dbReference>
<dbReference type="PRINTS" id="PR00455">
    <property type="entry name" value="HTHTETR"/>
</dbReference>
<evidence type="ECO:0000313" key="5">
    <source>
        <dbReference type="Proteomes" id="UP000054683"/>
    </source>
</evidence>